<dbReference type="Pfam" id="PF03773">
    <property type="entry name" value="ArsP_1"/>
    <property type="match status" value="1"/>
</dbReference>
<reference evidence="8 9" key="1">
    <citation type="submission" date="2016-10" db="EMBL/GenBank/DDBJ databases">
        <authorList>
            <person name="de Groot N.N."/>
        </authorList>
    </citation>
    <scope>NUCLEOTIDE SEQUENCE [LARGE SCALE GENOMIC DNA]</scope>
    <source>
        <strain evidence="8 9">DSM 17074</strain>
    </source>
</reference>
<accession>A0A1I6V4M9</accession>
<keyword evidence="4 7" id="KW-0812">Transmembrane</keyword>
<keyword evidence="6 7" id="KW-0472">Membrane</keyword>
<feature type="transmembrane region" description="Helical" evidence="7">
    <location>
        <begin position="210"/>
        <end position="228"/>
    </location>
</feature>
<dbReference type="GO" id="GO:0005886">
    <property type="term" value="C:plasma membrane"/>
    <property type="evidence" value="ECO:0007669"/>
    <property type="project" value="UniProtKB-SubCell"/>
</dbReference>
<feature type="transmembrane region" description="Helical" evidence="7">
    <location>
        <begin position="240"/>
        <end position="263"/>
    </location>
</feature>
<organism evidence="8 9">
    <name type="scientific">Halolactibacillus miurensis</name>
    <dbReference type="NCBI Taxonomy" id="306541"/>
    <lineage>
        <taxon>Bacteria</taxon>
        <taxon>Bacillati</taxon>
        <taxon>Bacillota</taxon>
        <taxon>Bacilli</taxon>
        <taxon>Bacillales</taxon>
        <taxon>Bacillaceae</taxon>
        <taxon>Halolactibacillus</taxon>
    </lineage>
</organism>
<evidence type="ECO:0000256" key="6">
    <source>
        <dbReference type="ARBA" id="ARBA00023136"/>
    </source>
</evidence>
<comment type="subcellular location">
    <subcellularLocation>
        <location evidence="1">Cell membrane</location>
        <topology evidence="1">Multi-pass membrane protein</topology>
    </subcellularLocation>
</comment>
<feature type="transmembrane region" description="Helical" evidence="7">
    <location>
        <begin position="84"/>
        <end position="107"/>
    </location>
</feature>
<evidence type="ECO:0000256" key="4">
    <source>
        <dbReference type="ARBA" id="ARBA00022692"/>
    </source>
</evidence>
<dbReference type="InterPro" id="IPR053166">
    <property type="entry name" value="UPF0718_permease"/>
</dbReference>
<sequence>MLTFINDQLFRMVWLNDLAGWIVQTIFKLNLDEKLGQSLQFFIFDTVKIFILLSVLIFLMGIIQSYFPPERTKVLLGGMKGWKGNLLGALIGTVTPFCSCSSIPIFIGFTTAGLPIGVTFSFLISSPMVDIASIIMLMSFFGWKVAIMYVLVGLMLAVVGGTVIDKLNMNDQVQDYIRDMEEEDIFSEELTFKQRIDFGIEQVKEVAGKVWPYILIGVAIGAGIHNWVPQSYIQSALGNNNVISVFLATLIGIPIYADIFGVLPIAEALFSKGVPIGTLVAFMMAVTTLSLPSLVMLSKVVKPKLLGIFILICLIGILSIGISFNWFLI</sequence>
<feature type="transmembrane region" description="Helical" evidence="7">
    <location>
        <begin position="145"/>
        <end position="164"/>
    </location>
</feature>
<keyword evidence="5 7" id="KW-1133">Transmembrane helix</keyword>
<dbReference type="STRING" id="306541.SAMN05421668_1449"/>
<evidence type="ECO:0000313" key="9">
    <source>
        <dbReference type="Proteomes" id="UP000199139"/>
    </source>
</evidence>
<evidence type="ECO:0000256" key="7">
    <source>
        <dbReference type="SAM" id="Phobius"/>
    </source>
</evidence>
<evidence type="ECO:0000256" key="2">
    <source>
        <dbReference type="ARBA" id="ARBA00006386"/>
    </source>
</evidence>
<proteinExistence type="inferred from homology"/>
<keyword evidence="3" id="KW-1003">Cell membrane</keyword>
<feature type="transmembrane region" description="Helical" evidence="7">
    <location>
        <begin position="41"/>
        <end position="63"/>
    </location>
</feature>
<evidence type="ECO:0000256" key="1">
    <source>
        <dbReference type="ARBA" id="ARBA00004651"/>
    </source>
</evidence>
<gene>
    <name evidence="8" type="ORF">SAMN05421668_1449</name>
</gene>
<dbReference type="Proteomes" id="UP000199139">
    <property type="component" value="Unassembled WGS sequence"/>
</dbReference>
<feature type="transmembrane region" description="Helical" evidence="7">
    <location>
        <begin position="305"/>
        <end position="328"/>
    </location>
</feature>
<feature type="transmembrane region" description="Helical" evidence="7">
    <location>
        <begin position="275"/>
        <end position="298"/>
    </location>
</feature>
<evidence type="ECO:0008006" key="10">
    <source>
        <dbReference type="Google" id="ProtNLM"/>
    </source>
</evidence>
<dbReference type="OrthoDB" id="9777774at2"/>
<comment type="similarity">
    <text evidence="2">Belongs to the UPF0718 family.</text>
</comment>
<dbReference type="RefSeq" id="WP_062323857.1">
    <property type="nucleotide sequence ID" value="NZ_BJWJ01000063.1"/>
</dbReference>
<dbReference type="AlphaFoldDB" id="A0A1I6V4M9"/>
<dbReference type="PANTHER" id="PTHR42775:SF1">
    <property type="entry name" value="PERMEASE RV2963-RELATED"/>
    <property type="match status" value="1"/>
</dbReference>
<evidence type="ECO:0000256" key="3">
    <source>
        <dbReference type="ARBA" id="ARBA00022475"/>
    </source>
</evidence>
<dbReference type="EMBL" id="FPAI01000044">
    <property type="protein sequence ID" value="SFT08621.1"/>
    <property type="molecule type" value="Genomic_DNA"/>
</dbReference>
<name>A0A1I6V4M9_9BACI</name>
<dbReference type="InterPro" id="IPR005524">
    <property type="entry name" value="DUF318"/>
</dbReference>
<evidence type="ECO:0000313" key="8">
    <source>
        <dbReference type="EMBL" id="SFT08621.1"/>
    </source>
</evidence>
<dbReference type="PANTHER" id="PTHR42775">
    <property type="entry name" value="PERMEASE RV2963-RELATED"/>
    <property type="match status" value="1"/>
</dbReference>
<protein>
    <recommendedName>
        <fullName evidence="10">Permease</fullName>
    </recommendedName>
</protein>
<evidence type="ECO:0000256" key="5">
    <source>
        <dbReference type="ARBA" id="ARBA00022989"/>
    </source>
</evidence>
<feature type="transmembrane region" description="Helical" evidence="7">
    <location>
        <begin position="113"/>
        <end position="138"/>
    </location>
</feature>